<dbReference type="NCBIfam" id="NF004837">
    <property type="entry name" value="PRK06187.1"/>
    <property type="match status" value="1"/>
</dbReference>
<dbReference type="OrthoDB" id="9766486at2"/>
<feature type="domain" description="AMP-binding enzyme C-terminal" evidence="4">
    <location>
        <begin position="424"/>
        <end position="499"/>
    </location>
</feature>
<comment type="similarity">
    <text evidence="1">Belongs to the ATP-dependent AMP-binding enzyme family.</text>
</comment>
<dbReference type="Gene3D" id="3.30.300.30">
    <property type="match status" value="1"/>
</dbReference>
<comment type="caution">
    <text evidence="5">The sequence shown here is derived from an EMBL/GenBank/DDBJ whole genome shotgun (WGS) entry which is preliminary data.</text>
</comment>
<proteinExistence type="inferred from homology"/>
<evidence type="ECO:0000313" key="5">
    <source>
        <dbReference type="EMBL" id="SAL17158.1"/>
    </source>
</evidence>
<dbReference type="RefSeq" id="WP_087127887.1">
    <property type="nucleotide sequence ID" value="NZ_FCNV02000001.1"/>
</dbReference>
<keyword evidence="6" id="KW-1185">Reference proteome</keyword>
<protein>
    <submittedName>
        <fullName evidence="5">AMP-dependent synthetase/ligase</fullName>
    </submittedName>
</protein>
<reference evidence="5 6" key="1">
    <citation type="submission" date="2016-01" db="EMBL/GenBank/DDBJ databases">
        <authorList>
            <person name="Peeters C."/>
        </authorList>
    </citation>
    <scope>NUCLEOTIDE SEQUENCE [LARGE SCALE GENOMIC DNA]</scope>
    <source>
        <strain evidence="5">LMG 29315</strain>
    </source>
</reference>
<dbReference type="GO" id="GO:0016878">
    <property type="term" value="F:acid-thiol ligase activity"/>
    <property type="evidence" value="ECO:0007669"/>
    <property type="project" value="UniProtKB-ARBA"/>
</dbReference>
<feature type="domain" description="AMP-dependent synthetase/ligase" evidence="3">
    <location>
        <begin position="8"/>
        <end position="374"/>
    </location>
</feature>
<evidence type="ECO:0000256" key="1">
    <source>
        <dbReference type="ARBA" id="ARBA00006432"/>
    </source>
</evidence>
<dbReference type="InterPro" id="IPR020845">
    <property type="entry name" value="AMP-binding_CS"/>
</dbReference>
<dbReference type="Pfam" id="PF00501">
    <property type="entry name" value="AMP-binding"/>
    <property type="match status" value="1"/>
</dbReference>
<evidence type="ECO:0000259" key="3">
    <source>
        <dbReference type="Pfam" id="PF00501"/>
    </source>
</evidence>
<name>A0A658QSR6_9BURK</name>
<evidence type="ECO:0000313" key="6">
    <source>
        <dbReference type="Proteomes" id="UP000198263"/>
    </source>
</evidence>
<dbReference type="CDD" id="cd17631">
    <property type="entry name" value="FACL_FadD13-like"/>
    <property type="match status" value="1"/>
</dbReference>
<dbReference type="InterPro" id="IPR050237">
    <property type="entry name" value="ATP-dep_AMP-bd_enzyme"/>
</dbReference>
<keyword evidence="2 5" id="KW-0436">Ligase</keyword>
<organism evidence="5 6">
    <name type="scientific">Caballeronia concitans</name>
    <dbReference type="NCBI Taxonomy" id="1777133"/>
    <lineage>
        <taxon>Bacteria</taxon>
        <taxon>Pseudomonadati</taxon>
        <taxon>Pseudomonadota</taxon>
        <taxon>Betaproteobacteria</taxon>
        <taxon>Burkholderiales</taxon>
        <taxon>Burkholderiaceae</taxon>
        <taxon>Caballeronia</taxon>
    </lineage>
</organism>
<dbReference type="InterPro" id="IPR042099">
    <property type="entry name" value="ANL_N_sf"/>
</dbReference>
<evidence type="ECO:0000259" key="4">
    <source>
        <dbReference type="Pfam" id="PF13193"/>
    </source>
</evidence>
<dbReference type="Pfam" id="PF13193">
    <property type="entry name" value="AMP-binding_C"/>
    <property type="match status" value="1"/>
</dbReference>
<gene>
    <name evidence="5" type="ORF">AWB72_01049</name>
</gene>
<dbReference type="EMBL" id="FCNV02000001">
    <property type="protein sequence ID" value="SAL17158.1"/>
    <property type="molecule type" value="Genomic_DNA"/>
</dbReference>
<dbReference type="PROSITE" id="PS00455">
    <property type="entry name" value="AMP_BINDING"/>
    <property type="match status" value="1"/>
</dbReference>
<dbReference type="SUPFAM" id="SSF56801">
    <property type="entry name" value="Acetyl-CoA synthetase-like"/>
    <property type="match status" value="1"/>
</dbReference>
<dbReference type="PANTHER" id="PTHR43767:SF1">
    <property type="entry name" value="NONRIBOSOMAL PEPTIDE SYNTHASE PES1 (EUROFUNG)-RELATED"/>
    <property type="match status" value="1"/>
</dbReference>
<sequence>MYLTQCLHRALQQYPQRTATIFRGRRRSYGELSDRVARLAGALVGLGMAPGDRVAMLAPNSDRYVEYMMGVWWAGGVLNPINVRWSVPEIVYSLDDCDTRILFVDEAFQHHVDAIRRRAKHPPTLIYVGDGAAPDGMLSFETLIGTTSPIDDAWRGGGDLACIMYTGGTTGFPKGVMQTHLNLWSGCVPRLAEMPQPPNSVVMHVAPLFHIAGLGRVVTQFLAGGTHVLVPSFDATELLATIEREGVTESVLVPTMIHALLTHPDISRYNLKSLHRLYYGASPSAGQMVEQLLAQLPGIELSHSYGLTETCPVVCSNPPENHSEAARRSGLSRSVGRGGIGVTIRIMDGEGREVPRGTVGEIVVRGPNITPGYWNKPEETARAMRNGWSRTGDGGYMDEQGYVFIVDRIKDMIVSGGENVYSAEIENVIARHPAVAMCAVIGVPHEHWGEAVHAVVVLKPGAQLDEDALREHCREFVAGYKCPKSVEFRTALPLSGAGKILKKDLREPYWNDTPRDAK</sequence>
<dbReference type="FunFam" id="3.30.300.30:FF:000008">
    <property type="entry name" value="2,3-dihydroxybenzoate-AMP ligase"/>
    <property type="match status" value="1"/>
</dbReference>
<accession>A0A658QSR6</accession>
<dbReference type="PANTHER" id="PTHR43767">
    <property type="entry name" value="LONG-CHAIN-FATTY-ACID--COA LIGASE"/>
    <property type="match status" value="1"/>
</dbReference>
<dbReference type="InterPro" id="IPR025110">
    <property type="entry name" value="AMP-bd_C"/>
</dbReference>
<dbReference type="Gene3D" id="3.40.50.12780">
    <property type="entry name" value="N-terminal domain of ligase-like"/>
    <property type="match status" value="1"/>
</dbReference>
<dbReference type="Proteomes" id="UP000198263">
    <property type="component" value="Unassembled WGS sequence"/>
</dbReference>
<dbReference type="AlphaFoldDB" id="A0A658QSR6"/>
<dbReference type="InterPro" id="IPR045851">
    <property type="entry name" value="AMP-bd_C_sf"/>
</dbReference>
<dbReference type="InterPro" id="IPR000873">
    <property type="entry name" value="AMP-dep_synth/lig_dom"/>
</dbReference>
<evidence type="ECO:0000256" key="2">
    <source>
        <dbReference type="ARBA" id="ARBA00022598"/>
    </source>
</evidence>